<dbReference type="Pfam" id="PF03600">
    <property type="entry name" value="CitMHS"/>
    <property type="match status" value="1"/>
</dbReference>
<feature type="transmembrane region" description="Helical" evidence="6">
    <location>
        <begin position="415"/>
        <end position="437"/>
    </location>
</feature>
<gene>
    <name evidence="9" type="primary">citN_2</name>
    <name evidence="8" type="ORF">APZ41_019265</name>
    <name evidence="9" type="ORF">NCTC13291_03956</name>
</gene>
<feature type="transmembrane region" description="Helical" evidence="6">
    <location>
        <begin position="382"/>
        <end position="403"/>
    </location>
</feature>
<accession>A0A1S8CZQ1</accession>
<dbReference type="InterPro" id="IPR004680">
    <property type="entry name" value="Cit_transptr-like_dom"/>
</dbReference>
<evidence type="ECO:0000259" key="7">
    <source>
        <dbReference type="Pfam" id="PF03600"/>
    </source>
</evidence>
<name>A0A1S8CZQ1_9PROT</name>
<evidence type="ECO:0000256" key="2">
    <source>
        <dbReference type="ARBA" id="ARBA00022448"/>
    </source>
</evidence>
<dbReference type="Proteomes" id="UP000254919">
    <property type="component" value="Unassembled WGS sequence"/>
</dbReference>
<organism evidence="8 10">
    <name type="scientific">Roseomonas mucosa</name>
    <dbReference type="NCBI Taxonomy" id="207340"/>
    <lineage>
        <taxon>Bacteria</taxon>
        <taxon>Pseudomonadati</taxon>
        <taxon>Pseudomonadota</taxon>
        <taxon>Alphaproteobacteria</taxon>
        <taxon>Acetobacterales</taxon>
        <taxon>Roseomonadaceae</taxon>
        <taxon>Roseomonas</taxon>
    </lineage>
</organism>
<keyword evidence="4 6" id="KW-1133">Transmembrane helix</keyword>
<dbReference type="RefSeq" id="WP_027297387.1">
    <property type="nucleotide sequence ID" value="NZ_CBCSHT010000068.1"/>
</dbReference>
<keyword evidence="3 6" id="KW-0812">Transmembrane</keyword>
<evidence type="ECO:0000256" key="4">
    <source>
        <dbReference type="ARBA" id="ARBA00022989"/>
    </source>
</evidence>
<keyword evidence="5 6" id="KW-0472">Membrane</keyword>
<dbReference type="Proteomes" id="UP000054844">
    <property type="component" value="Unassembled WGS sequence"/>
</dbReference>
<dbReference type="EMBL" id="LLWF02000108">
    <property type="protein sequence ID" value="ONH81552.1"/>
    <property type="molecule type" value="Genomic_DNA"/>
</dbReference>
<protein>
    <submittedName>
        <fullName evidence="8">Citrate transporter</fullName>
    </submittedName>
</protein>
<evidence type="ECO:0000313" key="11">
    <source>
        <dbReference type="Proteomes" id="UP000254919"/>
    </source>
</evidence>
<dbReference type="AlphaFoldDB" id="A0A1S8CZQ1"/>
<feature type="transmembrane region" description="Helical" evidence="6">
    <location>
        <begin position="316"/>
        <end position="336"/>
    </location>
</feature>
<feature type="transmembrane region" description="Helical" evidence="6">
    <location>
        <begin position="263"/>
        <end position="296"/>
    </location>
</feature>
<evidence type="ECO:0000313" key="9">
    <source>
        <dbReference type="EMBL" id="SUE95073.1"/>
    </source>
</evidence>
<dbReference type="EMBL" id="UGVN01000002">
    <property type="protein sequence ID" value="SUE95073.1"/>
    <property type="molecule type" value="Genomic_DNA"/>
</dbReference>
<evidence type="ECO:0000256" key="1">
    <source>
        <dbReference type="ARBA" id="ARBA00004141"/>
    </source>
</evidence>
<dbReference type="InterPro" id="IPR014738">
    <property type="entry name" value="Citrate_transporter"/>
</dbReference>
<feature type="transmembrane region" description="Helical" evidence="6">
    <location>
        <begin position="137"/>
        <end position="157"/>
    </location>
</feature>
<feature type="transmembrane region" description="Helical" evidence="6">
    <location>
        <begin position="357"/>
        <end position="376"/>
    </location>
</feature>
<evidence type="ECO:0000313" key="8">
    <source>
        <dbReference type="EMBL" id="ONH81552.1"/>
    </source>
</evidence>
<feature type="transmembrane region" description="Helical" evidence="6">
    <location>
        <begin position="99"/>
        <end position="125"/>
    </location>
</feature>
<dbReference type="STRING" id="207340.APZ41_019265"/>
<feature type="domain" description="Citrate transporter-like" evidence="7">
    <location>
        <begin position="14"/>
        <end position="401"/>
    </location>
</feature>
<evidence type="ECO:0000256" key="6">
    <source>
        <dbReference type="SAM" id="Phobius"/>
    </source>
</evidence>
<feature type="transmembrane region" description="Helical" evidence="6">
    <location>
        <begin position="177"/>
        <end position="195"/>
    </location>
</feature>
<proteinExistence type="predicted"/>
<keyword evidence="2" id="KW-0813">Transport</keyword>
<comment type="subcellular location">
    <subcellularLocation>
        <location evidence="1">Membrane</location>
        <topology evidence="1">Multi-pass membrane protein</topology>
    </subcellularLocation>
</comment>
<keyword evidence="10" id="KW-1185">Reference proteome</keyword>
<evidence type="ECO:0000256" key="5">
    <source>
        <dbReference type="ARBA" id="ARBA00023136"/>
    </source>
</evidence>
<feature type="transmembrane region" description="Helical" evidence="6">
    <location>
        <begin position="443"/>
        <end position="465"/>
    </location>
</feature>
<dbReference type="NCBIfam" id="TIGR00784">
    <property type="entry name" value="citMHS"/>
    <property type="match status" value="1"/>
</dbReference>
<dbReference type="GO" id="GO:0016020">
    <property type="term" value="C:membrane"/>
    <property type="evidence" value="ECO:0007669"/>
    <property type="project" value="UniProtKB-SubCell"/>
</dbReference>
<feature type="transmembrane region" description="Helical" evidence="6">
    <location>
        <begin position="26"/>
        <end position="45"/>
    </location>
</feature>
<dbReference type="GeneID" id="99631257"/>
<reference evidence="8 10" key="1">
    <citation type="submission" date="2016-12" db="EMBL/GenBank/DDBJ databases">
        <title>Draft genome sequence of Roseomonas mucosa strain AU37, isolated from a peripheral intravenous catheter.</title>
        <authorList>
            <person name="Choudhury M.A."/>
            <person name="Sidjabat H.E."/>
            <person name="Wailan A.M."/>
            <person name="Zhang L."/>
            <person name="Marsh N.M."/>
            <person name="Rickard C.M."/>
            <person name="Davies M."/>
            <person name="Mcmillan D.J."/>
        </authorList>
    </citation>
    <scope>NUCLEOTIDE SEQUENCE [LARGE SCALE GENOMIC DNA]</scope>
    <source>
        <strain evidence="8 10">SAVE376</strain>
    </source>
</reference>
<evidence type="ECO:0000256" key="3">
    <source>
        <dbReference type="ARBA" id="ARBA00022692"/>
    </source>
</evidence>
<dbReference type="OrthoDB" id="5329450at2"/>
<evidence type="ECO:0000313" key="10">
    <source>
        <dbReference type="Proteomes" id="UP000054844"/>
    </source>
</evidence>
<sequence length="466" mass="48572">MLAILGFATIAIFLFAIMTRRMSVLVALVLIPTIAGLLAGAGPELGKMMLDGIARVAPVGVMIIFAVLYFGLMLDVGLFEPMIRRLLRFVKGDPLRVVLATAILTMAVSLDGDGATTFLITVSAMLPLYQRLGMNRLVLSGVVALGAGVMNIIPWGGPTVRAMAALKADSSAIFNPVVPAMLAGILWVLAVAYFLGRRERARLGIASLDALPAAAPRPASLSAAVPLGTGPSGAGEDMPDGMSSIQAGHAPAGERKIALERPWLFWFNTVLTVVLIVALLTSLLPLPILFVLAFAIALPVNYPSWEEQQKHLVSHAGSVVTVSTMIFAAGIFTGVLTGTKMIEAMAGAAVSVIPESLAGYLPLIVAVTSMPLSLVFTPDAYYFGVLPVLAQAAASFGVDPVLIGRGAILGQMTTGFPLSPLTASTFILVGLSGVNLGDHQRFIFPWAFGTTLVMTAVALATGVLLG</sequence>
<dbReference type="GO" id="GO:0015137">
    <property type="term" value="F:citrate transmembrane transporter activity"/>
    <property type="evidence" value="ECO:0007669"/>
    <property type="project" value="InterPro"/>
</dbReference>
<feature type="transmembrane region" description="Helical" evidence="6">
    <location>
        <begin position="57"/>
        <end position="79"/>
    </location>
</feature>
<reference evidence="9 11" key="2">
    <citation type="submission" date="2018-06" db="EMBL/GenBank/DDBJ databases">
        <authorList>
            <consortium name="Pathogen Informatics"/>
            <person name="Doyle S."/>
        </authorList>
    </citation>
    <scope>NUCLEOTIDE SEQUENCE [LARGE SCALE GENOMIC DNA]</scope>
    <source>
        <strain evidence="9 11">NCTC13291</strain>
    </source>
</reference>